<dbReference type="EMBL" id="JAPDIA010000007">
    <property type="protein sequence ID" value="MDG0811457.1"/>
    <property type="molecule type" value="Genomic_DNA"/>
</dbReference>
<evidence type="ECO:0000313" key="2">
    <source>
        <dbReference type="EMBL" id="MDG0811457.1"/>
    </source>
</evidence>
<evidence type="ECO:0008006" key="4">
    <source>
        <dbReference type="Google" id="ProtNLM"/>
    </source>
</evidence>
<proteinExistence type="predicted"/>
<keyword evidence="1" id="KW-0472">Membrane</keyword>
<gene>
    <name evidence="2" type="ORF">OMP40_20345</name>
</gene>
<dbReference type="AlphaFoldDB" id="A0A9X4KV30"/>
<keyword evidence="3" id="KW-1185">Reference proteome</keyword>
<feature type="transmembrane region" description="Helical" evidence="1">
    <location>
        <begin position="27"/>
        <end position="48"/>
    </location>
</feature>
<organism evidence="2 3">
    <name type="scientific">Cohnella rhizosphaerae</name>
    <dbReference type="NCBI Taxonomy" id="1457232"/>
    <lineage>
        <taxon>Bacteria</taxon>
        <taxon>Bacillati</taxon>
        <taxon>Bacillota</taxon>
        <taxon>Bacilli</taxon>
        <taxon>Bacillales</taxon>
        <taxon>Paenibacillaceae</taxon>
        <taxon>Cohnella</taxon>
    </lineage>
</organism>
<dbReference type="Proteomes" id="UP001153404">
    <property type="component" value="Unassembled WGS sequence"/>
</dbReference>
<protein>
    <recommendedName>
        <fullName evidence="4">ABC transporter permease</fullName>
    </recommendedName>
</protein>
<keyword evidence="1" id="KW-0812">Transmembrane</keyword>
<reference evidence="2" key="1">
    <citation type="submission" date="2022-10" db="EMBL/GenBank/DDBJ databases">
        <title>Comparative genomic analysis of Cohnella hashimotonis sp. nov., isolated from the International Space Station.</title>
        <authorList>
            <person name="Simpson A."/>
            <person name="Venkateswaran K."/>
        </authorList>
    </citation>
    <scope>NUCLEOTIDE SEQUENCE</scope>
    <source>
        <strain evidence="2">DSM 28161</strain>
    </source>
</reference>
<name>A0A9X4KV30_9BACL</name>
<accession>A0A9X4KV30</accession>
<keyword evidence="1" id="KW-1133">Transmembrane helix</keyword>
<evidence type="ECO:0000313" key="3">
    <source>
        <dbReference type="Proteomes" id="UP001153404"/>
    </source>
</evidence>
<feature type="transmembrane region" description="Helical" evidence="1">
    <location>
        <begin position="69"/>
        <end position="92"/>
    </location>
</feature>
<evidence type="ECO:0000256" key="1">
    <source>
        <dbReference type="SAM" id="Phobius"/>
    </source>
</evidence>
<dbReference type="RefSeq" id="WP_277534077.1">
    <property type="nucleotide sequence ID" value="NZ_JAPDIA010000007.1"/>
</dbReference>
<comment type="caution">
    <text evidence="2">The sequence shown here is derived from an EMBL/GenBank/DDBJ whole genome shotgun (WGS) entry which is preliminary data.</text>
</comment>
<sequence length="99" mass="10212">MFFAVAGIAFLVSAASSDEKRALALSGAIVFGFYSLDLLGKLGAGIAWMRDLSIFSLYRPGDIVGGGAFPALGFALLAALGLAAFGAAVLVFKRRDLPL</sequence>